<comment type="similarity">
    <text evidence="1">Belongs to the oxygen-dependent FAD-linked oxidoreductase family.</text>
</comment>
<dbReference type="Pfam" id="PF08031">
    <property type="entry name" value="BBE"/>
    <property type="match status" value="1"/>
</dbReference>
<gene>
    <name evidence="4" type="ORF">SLS63_002564</name>
</gene>
<dbReference type="PANTHER" id="PTHR13878">
    <property type="entry name" value="GULONOLACTONE OXIDASE"/>
    <property type="match status" value="1"/>
</dbReference>
<evidence type="ECO:0000313" key="5">
    <source>
        <dbReference type="Proteomes" id="UP001430848"/>
    </source>
</evidence>
<keyword evidence="2" id="KW-0560">Oxidoreductase</keyword>
<keyword evidence="5" id="KW-1185">Reference proteome</keyword>
<dbReference type="InterPro" id="IPR016166">
    <property type="entry name" value="FAD-bd_PCMH"/>
</dbReference>
<sequence>MNLQDEMCASIPERQCLLDDSAPSNPAAYANRTCWQGSVPTYYINASNVSDVQYALAWAKENGIPLSIKASGHDYMGRSGGRGSLMIWMAGFEGLEYDDAFVPEGCSATVGASLVITAGSGVNMGAAYDFADEHNVTVVGGYATTISWSGGYVQGGGHSVLSPVYGLAADRVLQFKVVTPDGVLRTANACQHPDLFWALRGGGGGTFGIVLEATHQVEPVAPLVVASISFTANSTNLAPFYGIAVDNALEWASQGWGGHFRGAAMLFVNPLLDLSNAADTMASVVSYAEAQGGSATFTEFASYYNFFRDYVTSTNGAGVGSILIPNTFLMPKQVFSGTATRSQLAEFFASFIATGAIPYVSVVGPYLFKSTANSTSTLPAWRDTIWQIGTYAFWSWNNTLAERKALVETMETLGAPLQALSGSAVYSNEGNPFTSNWQASFWGENYPRLLAIKQKYDPDGVLGCFKCVGWDQQLADSSCWSAFE</sequence>
<dbReference type="EMBL" id="JAKNSF020000006">
    <property type="protein sequence ID" value="KAK7738230.1"/>
    <property type="molecule type" value="Genomic_DNA"/>
</dbReference>
<dbReference type="Pfam" id="PF01565">
    <property type="entry name" value="FAD_binding_4"/>
    <property type="match status" value="1"/>
</dbReference>
<dbReference type="Gene3D" id="3.30.465.10">
    <property type="match status" value="2"/>
</dbReference>
<feature type="domain" description="FAD-binding PCMH-type" evidence="3">
    <location>
        <begin position="36"/>
        <end position="220"/>
    </location>
</feature>
<dbReference type="InterPro" id="IPR050432">
    <property type="entry name" value="FAD-linked_Oxidoreductases_BP"/>
</dbReference>
<dbReference type="Proteomes" id="UP001430848">
    <property type="component" value="Unassembled WGS sequence"/>
</dbReference>
<dbReference type="InterPro" id="IPR016169">
    <property type="entry name" value="FAD-bd_PCMH_sub2"/>
</dbReference>
<comment type="caution">
    <text evidence="4">The sequence shown here is derived from an EMBL/GenBank/DDBJ whole genome shotgun (WGS) entry which is preliminary data.</text>
</comment>
<dbReference type="InterPro" id="IPR012951">
    <property type="entry name" value="BBE"/>
</dbReference>
<dbReference type="InterPro" id="IPR036318">
    <property type="entry name" value="FAD-bd_PCMH-like_sf"/>
</dbReference>
<dbReference type="SUPFAM" id="SSF56176">
    <property type="entry name" value="FAD-binding/transporter-associated domain-like"/>
    <property type="match status" value="1"/>
</dbReference>
<dbReference type="InterPro" id="IPR006093">
    <property type="entry name" value="Oxy_OxRdtase_FAD_BS"/>
</dbReference>
<dbReference type="InterPro" id="IPR006094">
    <property type="entry name" value="Oxid_FAD_bind_N"/>
</dbReference>
<evidence type="ECO:0000256" key="2">
    <source>
        <dbReference type="ARBA" id="ARBA00023002"/>
    </source>
</evidence>
<reference evidence="4 5" key="1">
    <citation type="submission" date="2024-02" db="EMBL/GenBank/DDBJ databases">
        <title>De novo assembly and annotation of 12 fungi associated with fruit tree decline syndrome in Ontario, Canada.</title>
        <authorList>
            <person name="Sulman M."/>
            <person name="Ellouze W."/>
            <person name="Ilyukhin E."/>
        </authorList>
    </citation>
    <scope>NUCLEOTIDE SEQUENCE [LARGE SCALE GENOMIC DNA]</scope>
    <source>
        <strain evidence="4 5">M169</strain>
    </source>
</reference>
<dbReference type="PROSITE" id="PS00862">
    <property type="entry name" value="OX2_COVAL_FAD"/>
    <property type="match status" value="1"/>
</dbReference>
<evidence type="ECO:0000256" key="1">
    <source>
        <dbReference type="ARBA" id="ARBA00005466"/>
    </source>
</evidence>
<accession>A0ABR1PJI8</accession>
<dbReference type="PROSITE" id="PS51387">
    <property type="entry name" value="FAD_PCMH"/>
    <property type="match status" value="1"/>
</dbReference>
<organism evidence="4 5">
    <name type="scientific">Diaporthe eres</name>
    <name type="common">Phomopsis oblonga</name>
    <dbReference type="NCBI Taxonomy" id="83184"/>
    <lineage>
        <taxon>Eukaryota</taxon>
        <taxon>Fungi</taxon>
        <taxon>Dikarya</taxon>
        <taxon>Ascomycota</taxon>
        <taxon>Pezizomycotina</taxon>
        <taxon>Sordariomycetes</taxon>
        <taxon>Sordariomycetidae</taxon>
        <taxon>Diaporthales</taxon>
        <taxon>Diaporthaceae</taxon>
        <taxon>Diaporthe</taxon>
        <taxon>Diaporthe eres species complex</taxon>
    </lineage>
</organism>
<protein>
    <recommendedName>
        <fullName evidence="3">FAD-binding PCMH-type domain-containing protein</fullName>
    </recommendedName>
</protein>
<name>A0ABR1PJI8_DIAER</name>
<dbReference type="PANTHER" id="PTHR13878:SF91">
    <property type="entry name" value="FAD BINDING DOMAIN PROTEIN (AFU_ORTHOLOGUE AFUA_6G12070)-RELATED"/>
    <property type="match status" value="1"/>
</dbReference>
<proteinExistence type="inferred from homology"/>
<evidence type="ECO:0000259" key="3">
    <source>
        <dbReference type="PROSITE" id="PS51387"/>
    </source>
</evidence>
<evidence type="ECO:0000313" key="4">
    <source>
        <dbReference type="EMBL" id="KAK7738230.1"/>
    </source>
</evidence>